<gene>
    <name evidence="2" type="ORF">SAMN06296058_2124</name>
</gene>
<dbReference type="InterPro" id="IPR023100">
    <property type="entry name" value="D-aminoacylase_insert_dom_sf"/>
</dbReference>
<feature type="domain" description="Amidohydrolase 3" evidence="1">
    <location>
        <begin position="45"/>
        <end position="458"/>
    </location>
</feature>
<dbReference type="RefSeq" id="WP_079724342.1">
    <property type="nucleotide sequence ID" value="NZ_BMCL01000002.1"/>
</dbReference>
<accession>A0A1T5KX88</accession>
<dbReference type="Gene3D" id="2.30.40.10">
    <property type="entry name" value="Urease, subunit C, domain 1"/>
    <property type="match status" value="1"/>
</dbReference>
<dbReference type="SUPFAM" id="SSF51338">
    <property type="entry name" value="Composite domain of metallo-dependent hydrolases"/>
    <property type="match status" value="1"/>
</dbReference>
<dbReference type="GO" id="GO:0005829">
    <property type="term" value="C:cytosol"/>
    <property type="evidence" value="ECO:0007669"/>
    <property type="project" value="TreeGrafter"/>
</dbReference>
<dbReference type="CDD" id="cd01297">
    <property type="entry name" value="D-aminoacylase"/>
    <property type="match status" value="1"/>
</dbReference>
<reference evidence="2 3" key="1">
    <citation type="submission" date="2017-02" db="EMBL/GenBank/DDBJ databases">
        <authorList>
            <person name="Peterson S.W."/>
        </authorList>
    </citation>
    <scope>NUCLEOTIDE SEQUENCE [LARGE SCALE GENOMIC DNA]</scope>
    <source>
        <strain evidence="2 3">P15</strain>
    </source>
</reference>
<dbReference type="Gene3D" id="3.30.1490.130">
    <property type="entry name" value="D-aminoacylase. Domain 3"/>
    <property type="match status" value="1"/>
</dbReference>
<proteinExistence type="predicted"/>
<dbReference type="Pfam" id="PF07969">
    <property type="entry name" value="Amidohydro_3"/>
    <property type="match status" value="1"/>
</dbReference>
<dbReference type="GO" id="GO:0016812">
    <property type="term" value="F:hydrolase activity, acting on carbon-nitrogen (but not peptide) bonds, in cyclic amides"/>
    <property type="evidence" value="ECO:0007669"/>
    <property type="project" value="TreeGrafter"/>
</dbReference>
<dbReference type="AlphaFoldDB" id="A0A1T5KX88"/>
<dbReference type="InterPro" id="IPR011059">
    <property type="entry name" value="Metal-dep_hydrolase_composite"/>
</dbReference>
<dbReference type="STRING" id="428993.SAMN06296058_2124"/>
<dbReference type="PANTHER" id="PTHR11647">
    <property type="entry name" value="HYDRANTOINASE/DIHYDROPYRIMIDINASE FAMILY MEMBER"/>
    <property type="match status" value="1"/>
</dbReference>
<organism evidence="2 3">
    <name type="scientific">Pseudoxanthomonas indica</name>
    <dbReference type="NCBI Taxonomy" id="428993"/>
    <lineage>
        <taxon>Bacteria</taxon>
        <taxon>Pseudomonadati</taxon>
        <taxon>Pseudomonadota</taxon>
        <taxon>Gammaproteobacteria</taxon>
        <taxon>Lysobacterales</taxon>
        <taxon>Lysobacteraceae</taxon>
        <taxon>Pseudoxanthomonas</taxon>
    </lineage>
</organism>
<dbReference type="InterPro" id="IPR050378">
    <property type="entry name" value="Metallo-dep_Hydrolases_sf"/>
</dbReference>
<dbReference type="InterPro" id="IPR013108">
    <property type="entry name" value="Amidohydro_3"/>
</dbReference>
<name>A0A1T5KX88_9GAMM</name>
<sequence>MHYDLLIRNALLMDGSGQPGVHGDLAVRDGRIAALGPIDGSADVEVDALGRVLAPGFIDVHTHDDLEVIRQPQMPSKISQGVTTIVVGNCGISASPVAAAGAVPDPMNLLGEPHEFRYPRFADYRAAVEAVAPAVNVAALVGHTSLRQDQMDRLDRAASDAEVAAMRAALRESLAEGAIGLSTGLAYASAFSAPAAEVLALAVELPTQRLYASHLRDEFDRIVPALDEALAVSQLRGAPLRVSHLKCAGIDNWGRSREVLAWLDQAAHGHDVACDCYPYAASASTLDQKQVTDAYDILITWSEAEPAQGGRLLADIAADWQVDLHEAARRLQPAGAVYHCMDEADVRRILAHPLTMIGSDGLPRDPRPHPRLWGTFPRVLGHYARDEALFPLHTAVHKMTGLPAQRFDLDQRGKLQLGWHADLVLFDPARIRDTADYHDPIRAAEGIEAVWVNGALAYDGRQVIARAGRFLRPPPAATNEGASS</sequence>
<dbReference type="InterPro" id="IPR032466">
    <property type="entry name" value="Metal_Hydrolase"/>
</dbReference>
<dbReference type="EMBL" id="FUZV01000001">
    <property type="protein sequence ID" value="SKC68009.1"/>
    <property type="molecule type" value="Genomic_DNA"/>
</dbReference>
<dbReference type="Gene3D" id="3.20.20.140">
    <property type="entry name" value="Metal-dependent hydrolases"/>
    <property type="match status" value="1"/>
</dbReference>
<keyword evidence="3" id="KW-1185">Reference proteome</keyword>
<evidence type="ECO:0000259" key="1">
    <source>
        <dbReference type="Pfam" id="PF07969"/>
    </source>
</evidence>
<dbReference type="OrthoDB" id="9766983at2"/>
<evidence type="ECO:0000313" key="3">
    <source>
        <dbReference type="Proteomes" id="UP000190341"/>
    </source>
</evidence>
<evidence type="ECO:0000313" key="2">
    <source>
        <dbReference type="EMBL" id="SKC68009.1"/>
    </source>
</evidence>
<dbReference type="PANTHER" id="PTHR11647:SF1">
    <property type="entry name" value="COLLAPSIN RESPONSE MEDIATOR PROTEIN"/>
    <property type="match status" value="1"/>
</dbReference>
<dbReference type="GO" id="GO:0016811">
    <property type="term" value="F:hydrolase activity, acting on carbon-nitrogen (but not peptide) bonds, in linear amides"/>
    <property type="evidence" value="ECO:0007669"/>
    <property type="project" value="InterPro"/>
</dbReference>
<protein>
    <submittedName>
        <fullName evidence="2">N-acyl-D-glutamate deacylase/N-acyl-D-amino-acid deacylase</fullName>
    </submittedName>
</protein>
<dbReference type="Proteomes" id="UP000190341">
    <property type="component" value="Unassembled WGS sequence"/>
</dbReference>
<dbReference type="SUPFAM" id="SSF51556">
    <property type="entry name" value="Metallo-dependent hydrolases"/>
    <property type="match status" value="1"/>
</dbReference>